<keyword evidence="3" id="KW-1185">Reference proteome</keyword>
<dbReference type="SUPFAM" id="SSF55418">
    <property type="entry name" value="eIF4e-like"/>
    <property type="match status" value="1"/>
</dbReference>
<evidence type="ECO:0000313" key="3">
    <source>
        <dbReference type="Proteomes" id="UP000499080"/>
    </source>
</evidence>
<dbReference type="Proteomes" id="UP000499080">
    <property type="component" value="Unassembled WGS sequence"/>
</dbReference>
<dbReference type="Gene3D" id="3.30.760.10">
    <property type="entry name" value="RNA Cap, Translation Initiation Factor Eif4e"/>
    <property type="match status" value="1"/>
</dbReference>
<organism evidence="2 3">
    <name type="scientific">Araneus ventricosus</name>
    <name type="common">Orbweaver spider</name>
    <name type="synonym">Epeira ventricosa</name>
    <dbReference type="NCBI Taxonomy" id="182803"/>
    <lineage>
        <taxon>Eukaryota</taxon>
        <taxon>Metazoa</taxon>
        <taxon>Ecdysozoa</taxon>
        <taxon>Arthropoda</taxon>
        <taxon>Chelicerata</taxon>
        <taxon>Arachnida</taxon>
        <taxon>Araneae</taxon>
        <taxon>Araneomorphae</taxon>
        <taxon>Entelegynae</taxon>
        <taxon>Araneoidea</taxon>
        <taxon>Araneidae</taxon>
        <taxon>Araneus</taxon>
    </lineage>
</organism>
<dbReference type="PANTHER" id="PTHR31977:SF1">
    <property type="entry name" value="UPF0696 PROTEIN C11ORF68"/>
    <property type="match status" value="1"/>
</dbReference>
<dbReference type="AlphaFoldDB" id="A0A4Y2QYS0"/>
<gene>
    <name evidence="2" type="ORF">AVEN_61843_1</name>
</gene>
<protein>
    <submittedName>
        <fullName evidence="2">Uncharacterized protein</fullName>
    </submittedName>
</protein>
<dbReference type="OrthoDB" id="6434934at2759"/>
<dbReference type="Pfam" id="PF08939">
    <property type="entry name" value="Bles03"/>
    <property type="match status" value="1"/>
</dbReference>
<comment type="caution">
    <text evidence="2">The sequence shown here is derived from an EMBL/GenBank/DDBJ whole genome shotgun (WGS) entry which is preliminary data.</text>
</comment>
<comment type="similarity">
    <text evidence="1">Belongs to the UPF0696 family.</text>
</comment>
<dbReference type="EMBL" id="BGPR01015172">
    <property type="protein sequence ID" value="GBN68265.1"/>
    <property type="molecule type" value="Genomic_DNA"/>
</dbReference>
<evidence type="ECO:0000256" key="1">
    <source>
        <dbReference type="ARBA" id="ARBA00010568"/>
    </source>
</evidence>
<dbReference type="InterPro" id="IPR023398">
    <property type="entry name" value="TIF_eIF4e-like"/>
</dbReference>
<dbReference type="PANTHER" id="PTHR31977">
    <property type="entry name" value="UPF0696 PROTEIN C11ORF68"/>
    <property type="match status" value="1"/>
</dbReference>
<name>A0A4Y2QYS0_ARAVE</name>
<accession>A0A4Y2QYS0</accession>
<evidence type="ECO:0000313" key="2">
    <source>
        <dbReference type="EMBL" id="GBN68265.1"/>
    </source>
</evidence>
<sequence>MDIEPESEIPSREQHEPWIYAHSSSERENISIDYEKVGKWLLFFNNVRRSHVTGLTQHDHAWQFIKKLVENDILYNAKCSTALQGICEAYDKRQNGVICCYTPDYTNKQDVKRAADAIRREVHCPSNLFYKTDNDTRAGKYKHKGDNHVCIYKHTPKGELYERDPVFKKRWNLVNV</sequence>
<reference evidence="2 3" key="1">
    <citation type="journal article" date="2019" name="Sci. Rep.">
        <title>Orb-weaving spider Araneus ventricosus genome elucidates the spidroin gene catalogue.</title>
        <authorList>
            <person name="Kono N."/>
            <person name="Nakamura H."/>
            <person name="Ohtoshi R."/>
            <person name="Moran D.A.P."/>
            <person name="Shinohara A."/>
            <person name="Yoshida Y."/>
            <person name="Fujiwara M."/>
            <person name="Mori M."/>
            <person name="Tomita M."/>
            <person name="Arakawa K."/>
        </authorList>
    </citation>
    <scope>NUCLEOTIDE SEQUENCE [LARGE SCALE GENOMIC DNA]</scope>
</reference>
<dbReference type="InterPro" id="IPR015034">
    <property type="entry name" value="Bles03"/>
</dbReference>
<proteinExistence type="inferred from homology"/>